<evidence type="ECO:0000256" key="2">
    <source>
        <dbReference type="SAM" id="Phobius"/>
    </source>
</evidence>
<accession>X6NEB9</accession>
<protein>
    <submittedName>
        <fullName evidence="4">Uncharacterized protein</fullName>
    </submittedName>
</protein>
<feature type="region of interest" description="Disordered" evidence="1">
    <location>
        <begin position="190"/>
        <end position="212"/>
    </location>
</feature>
<sequence length="286" mass="33050">MVVFLLFVFLNPLEPNTRFPGLKVRDYIDINPTLRHPGWKAGQIRRMDRSSGQVQVVYKESGQEFLYWAHLNNPEEVASFMTKAEQTIQQQNLQSNQSNRTSDAENNNGNTYYEQNENMNVVVNDNENNDDNRNKNKNKKNTKALIMAILQMTTKMGKQMESITNKTEKPSRAEVLRNYRLETTEGLPTVPTKRVSAVPPSKPLPTLNGKTIPDKPKKKVRFLDYQFFFFLLFISLDVTITQLTNIYYNQREQTRMSNGNESFRKPPSRDLPPLHQKTSTGNHGAY</sequence>
<comment type="caution">
    <text evidence="4">The sequence shown here is derived from an EMBL/GenBank/DDBJ whole genome shotgun (WGS) entry which is preliminary data.</text>
</comment>
<feature type="region of interest" description="Disordered" evidence="1">
    <location>
        <begin position="92"/>
        <end position="141"/>
    </location>
</feature>
<keyword evidence="3" id="KW-0732">Signal</keyword>
<feature type="compositionally biased region" description="Polar residues" evidence="1">
    <location>
        <begin position="276"/>
        <end position="286"/>
    </location>
</feature>
<organism evidence="4 5">
    <name type="scientific">Reticulomyxa filosa</name>
    <dbReference type="NCBI Taxonomy" id="46433"/>
    <lineage>
        <taxon>Eukaryota</taxon>
        <taxon>Sar</taxon>
        <taxon>Rhizaria</taxon>
        <taxon>Retaria</taxon>
        <taxon>Foraminifera</taxon>
        <taxon>Monothalamids</taxon>
        <taxon>Reticulomyxidae</taxon>
        <taxon>Reticulomyxa</taxon>
    </lineage>
</organism>
<keyword evidence="2" id="KW-0812">Transmembrane</keyword>
<evidence type="ECO:0000256" key="1">
    <source>
        <dbReference type="SAM" id="MobiDB-lite"/>
    </source>
</evidence>
<dbReference type="EMBL" id="ASPP01009456">
    <property type="protein sequence ID" value="ETO24094.1"/>
    <property type="molecule type" value="Genomic_DNA"/>
</dbReference>
<proteinExistence type="predicted"/>
<feature type="region of interest" description="Disordered" evidence="1">
    <location>
        <begin position="255"/>
        <end position="286"/>
    </location>
</feature>
<feature type="chain" id="PRO_5012904102" evidence="3">
    <location>
        <begin position="16"/>
        <end position="286"/>
    </location>
</feature>
<keyword evidence="2" id="KW-1133">Transmembrane helix</keyword>
<feature type="compositionally biased region" description="Polar residues" evidence="1">
    <location>
        <begin position="100"/>
        <end position="113"/>
    </location>
</feature>
<keyword evidence="5" id="KW-1185">Reference proteome</keyword>
<gene>
    <name evidence="4" type="ORF">RFI_13066</name>
</gene>
<name>X6NEB9_RETFI</name>
<feature type="compositionally biased region" description="Low complexity" evidence="1">
    <location>
        <begin position="114"/>
        <end position="126"/>
    </location>
</feature>
<evidence type="ECO:0000256" key="3">
    <source>
        <dbReference type="SAM" id="SignalP"/>
    </source>
</evidence>
<keyword evidence="2" id="KW-0472">Membrane</keyword>
<evidence type="ECO:0000313" key="5">
    <source>
        <dbReference type="Proteomes" id="UP000023152"/>
    </source>
</evidence>
<dbReference type="Proteomes" id="UP000023152">
    <property type="component" value="Unassembled WGS sequence"/>
</dbReference>
<evidence type="ECO:0000313" key="4">
    <source>
        <dbReference type="EMBL" id="ETO24094.1"/>
    </source>
</evidence>
<feature type="transmembrane region" description="Helical" evidence="2">
    <location>
        <begin position="227"/>
        <end position="248"/>
    </location>
</feature>
<reference evidence="4 5" key="1">
    <citation type="journal article" date="2013" name="Curr. Biol.">
        <title>The Genome of the Foraminiferan Reticulomyxa filosa.</title>
        <authorList>
            <person name="Glockner G."/>
            <person name="Hulsmann N."/>
            <person name="Schleicher M."/>
            <person name="Noegel A.A."/>
            <person name="Eichinger L."/>
            <person name="Gallinger C."/>
            <person name="Pawlowski J."/>
            <person name="Sierra R."/>
            <person name="Euteneuer U."/>
            <person name="Pillet L."/>
            <person name="Moustafa A."/>
            <person name="Platzer M."/>
            <person name="Groth M."/>
            <person name="Szafranski K."/>
            <person name="Schliwa M."/>
        </authorList>
    </citation>
    <scope>NUCLEOTIDE SEQUENCE [LARGE SCALE GENOMIC DNA]</scope>
</reference>
<dbReference type="AlphaFoldDB" id="X6NEB9"/>
<feature type="signal peptide" evidence="3">
    <location>
        <begin position="1"/>
        <end position="15"/>
    </location>
</feature>